<keyword evidence="2" id="KW-1185">Reference proteome</keyword>
<protein>
    <submittedName>
        <fullName evidence="1">Uncharacterized protein</fullName>
    </submittedName>
</protein>
<dbReference type="Proteomes" id="UP000276133">
    <property type="component" value="Unassembled WGS sequence"/>
</dbReference>
<name>A0A3M7QJH0_BRAPC</name>
<sequence length="84" mass="9895">MTENQMKKTSKIIFLIQSQHSCHYFDSSFLSNSVKQSLIRFLMLIPRNQCLVHLQFISYIVYLFPKAHKQIVSKHIGAIRRLIS</sequence>
<reference evidence="1 2" key="1">
    <citation type="journal article" date="2018" name="Sci. Rep.">
        <title>Genomic signatures of local adaptation to the degree of environmental predictability in rotifers.</title>
        <authorList>
            <person name="Franch-Gras L."/>
            <person name="Hahn C."/>
            <person name="Garcia-Roger E.M."/>
            <person name="Carmona M.J."/>
            <person name="Serra M."/>
            <person name="Gomez A."/>
        </authorList>
    </citation>
    <scope>NUCLEOTIDE SEQUENCE [LARGE SCALE GENOMIC DNA]</scope>
    <source>
        <strain evidence="1">HYR1</strain>
    </source>
</reference>
<gene>
    <name evidence="1" type="ORF">BpHYR1_039526</name>
</gene>
<dbReference type="AlphaFoldDB" id="A0A3M7QJH0"/>
<accession>A0A3M7QJH0</accession>
<proteinExistence type="predicted"/>
<evidence type="ECO:0000313" key="2">
    <source>
        <dbReference type="Proteomes" id="UP000276133"/>
    </source>
</evidence>
<dbReference type="EMBL" id="REGN01005968">
    <property type="protein sequence ID" value="RNA11402.1"/>
    <property type="molecule type" value="Genomic_DNA"/>
</dbReference>
<comment type="caution">
    <text evidence="1">The sequence shown here is derived from an EMBL/GenBank/DDBJ whole genome shotgun (WGS) entry which is preliminary data.</text>
</comment>
<evidence type="ECO:0000313" key="1">
    <source>
        <dbReference type="EMBL" id="RNA11402.1"/>
    </source>
</evidence>
<organism evidence="1 2">
    <name type="scientific">Brachionus plicatilis</name>
    <name type="common">Marine rotifer</name>
    <name type="synonym">Brachionus muelleri</name>
    <dbReference type="NCBI Taxonomy" id="10195"/>
    <lineage>
        <taxon>Eukaryota</taxon>
        <taxon>Metazoa</taxon>
        <taxon>Spiralia</taxon>
        <taxon>Gnathifera</taxon>
        <taxon>Rotifera</taxon>
        <taxon>Eurotatoria</taxon>
        <taxon>Monogononta</taxon>
        <taxon>Pseudotrocha</taxon>
        <taxon>Ploima</taxon>
        <taxon>Brachionidae</taxon>
        <taxon>Brachionus</taxon>
    </lineage>
</organism>